<protein>
    <recommendedName>
        <fullName evidence="3">AAA ATPase-like protein</fullName>
    </recommendedName>
</protein>
<accession>A0A4R3MUX7</accession>
<dbReference type="PANTHER" id="PTHR34301">
    <property type="entry name" value="DNA-BINDING PROTEIN-RELATED"/>
    <property type="match status" value="1"/>
</dbReference>
<dbReference type="OrthoDB" id="1550950at2"/>
<evidence type="ECO:0000313" key="2">
    <source>
        <dbReference type="Proteomes" id="UP000295717"/>
    </source>
</evidence>
<dbReference type="SUPFAM" id="SSF52540">
    <property type="entry name" value="P-loop containing nucleoside triphosphate hydrolases"/>
    <property type="match status" value="1"/>
</dbReference>
<sequence length="407" mass="45960">MKANPGGQIDLAEVVGRDQLIGQIWDTLEQQSIRMTAERRIGKTTIIRKLRAEPRPGWVPIFQDLERYHSAREFALSVYQEVNRFLSLHKRFARRSKDFLKSLGGIEVGGVLKLPKMVADTPWQDILSLVIQDLVEELERLDKRPLFLWDEVPFMLDSIRRQEGEPVAMAVLDNLRALRQTHRTAGLRMVLTGSIGLHHVIAGLKRQNYANSPLNDTYPLEVPSLDAGPARELATRLIEGERVRISRSSDSDSDTADAVARLADRFPFYIHHIVKALKQAALTSATGADPALVEQVVAQQLLDPNDPWELSHYRERIPIYYGSDSEQAVLGILDGLAARAADATPVALSINDLLAEGRAAGTLDDRDRLIDLLRLMEQDHYLSRDAAGSYRFRFPLLQRWWRLARGL</sequence>
<dbReference type="RefSeq" id="WP_132978640.1">
    <property type="nucleotide sequence ID" value="NZ_SMAO01000014.1"/>
</dbReference>
<dbReference type="InterPro" id="IPR027417">
    <property type="entry name" value="P-loop_NTPase"/>
</dbReference>
<evidence type="ECO:0008006" key="3">
    <source>
        <dbReference type="Google" id="ProtNLM"/>
    </source>
</evidence>
<organism evidence="1 2">
    <name type="scientific">Thiobaca trueperi</name>
    <dbReference type="NCBI Taxonomy" id="127458"/>
    <lineage>
        <taxon>Bacteria</taxon>
        <taxon>Pseudomonadati</taxon>
        <taxon>Pseudomonadota</taxon>
        <taxon>Gammaproteobacteria</taxon>
        <taxon>Chromatiales</taxon>
        <taxon>Chromatiaceae</taxon>
        <taxon>Thiobaca</taxon>
    </lineage>
</organism>
<dbReference type="PANTHER" id="PTHR34301:SF8">
    <property type="entry name" value="ATPASE DOMAIN-CONTAINING PROTEIN"/>
    <property type="match status" value="1"/>
</dbReference>
<dbReference type="Proteomes" id="UP000295717">
    <property type="component" value="Unassembled WGS sequence"/>
</dbReference>
<gene>
    <name evidence="1" type="ORF">EDC35_11410</name>
</gene>
<dbReference type="AlphaFoldDB" id="A0A4R3MUX7"/>
<name>A0A4R3MUX7_9GAMM</name>
<dbReference type="Gene3D" id="3.40.50.300">
    <property type="entry name" value="P-loop containing nucleotide triphosphate hydrolases"/>
    <property type="match status" value="1"/>
</dbReference>
<evidence type="ECO:0000313" key="1">
    <source>
        <dbReference type="EMBL" id="TCT18108.1"/>
    </source>
</evidence>
<keyword evidence="2" id="KW-1185">Reference proteome</keyword>
<reference evidence="1 2" key="1">
    <citation type="submission" date="2019-03" db="EMBL/GenBank/DDBJ databases">
        <title>Genomic Encyclopedia of Type Strains, Phase IV (KMG-IV): sequencing the most valuable type-strain genomes for metagenomic binning, comparative biology and taxonomic classification.</title>
        <authorList>
            <person name="Goeker M."/>
        </authorList>
    </citation>
    <scope>NUCLEOTIDE SEQUENCE [LARGE SCALE GENOMIC DNA]</scope>
    <source>
        <strain evidence="1 2">DSM 13587</strain>
    </source>
</reference>
<comment type="caution">
    <text evidence="1">The sequence shown here is derived from an EMBL/GenBank/DDBJ whole genome shotgun (WGS) entry which is preliminary data.</text>
</comment>
<dbReference type="EMBL" id="SMAO01000014">
    <property type="protein sequence ID" value="TCT18108.1"/>
    <property type="molecule type" value="Genomic_DNA"/>
</dbReference>
<proteinExistence type="predicted"/>